<dbReference type="GeneID" id="20668390"/>
<dbReference type="eggNOG" id="ENOG502RW73">
    <property type="taxonomic scope" value="Eukaryota"/>
</dbReference>
<proteinExistence type="predicted"/>
<dbReference type="InterPro" id="IPR001138">
    <property type="entry name" value="Zn2Cys6_DnaBD"/>
</dbReference>
<evidence type="ECO:0000313" key="2">
    <source>
        <dbReference type="EMBL" id="ETW78657.1"/>
    </source>
</evidence>
<feature type="domain" description="Zn(2)-C6 fungal-type" evidence="1">
    <location>
        <begin position="48"/>
        <end position="77"/>
    </location>
</feature>
<accession>W4JYL0</accession>
<feature type="domain" description="Zn(2)-C6 fungal-type" evidence="1">
    <location>
        <begin position="101"/>
        <end position="130"/>
    </location>
</feature>
<dbReference type="InterPro" id="IPR036864">
    <property type="entry name" value="Zn2-C6_fun-type_DNA-bd_sf"/>
</dbReference>
<dbReference type="EMBL" id="KI925461">
    <property type="protein sequence ID" value="ETW78657.1"/>
    <property type="molecule type" value="Genomic_DNA"/>
</dbReference>
<feature type="domain" description="Zn(2)-C6 fungal-type" evidence="1">
    <location>
        <begin position="15"/>
        <end position="45"/>
    </location>
</feature>
<organism evidence="2 3">
    <name type="scientific">Heterobasidion irregulare (strain TC 32-1)</name>
    <dbReference type="NCBI Taxonomy" id="747525"/>
    <lineage>
        <taxon>Eukaryota</taxon>
        <taxon>Fungi</taxon>
        <taxon>Dikarya</taxon>
        <taxon>Basidiomycota</taxon>
        <taxon>Agaricomycotina</taxon>
        <taxon>Agaricomycetes</taxon>
        <taxon>Russulales</taxon>
        <taxon>Bondarzewiaceae</taxon>
        <taxon>Heterobasidion</taxon>
        <taxon>Heterobasidion annosum species complex</taxon>
    </lineage>
</organism>
<dbReference type="STRING" id="747525.W4JYL0"/>
<dbReference type="KEGG" id="hir:HETIRDRAFT_172210"/>
<evidence type="ECO:0000313" key="3">
    <source>
        <dbReference type="Proteomes" id="UP000030671"/>
    </source>
</evidence>
<gene>
    <name evidence="2" type="ORF">HETIRDRAFT_172210</name>
</gene>
<dbReference type="SUPFAM" id="SSF57701">
    <property type="entry name" value="Zn2/Cys6 DNA-binding domain"/>
    <property type="match status" value="2"/>
</dbReference>
<dbReference type="Gene3D" id="4.10.240.10">
    <property type="entry name" value="Zn(2)-C6 fungal-type DNA-binding domain"/>
    <property type="match status" value="3"/>
</dbReference>
<dbReference type="PROSITE" id="PS50048">
    <property type="entry name" value="ZN2_CY6_FUNGAL_2"/>
    <property type="match status" value="3"/>
</dbReference>
<dbReference type="GO" id="GO:0000981">
    <property type="term" value="F:DNA-binding transcription factor activity, RNA polymerase II-specific"/>
    <property type="evidence" value="ECO:0007669"/>
    <property type="project" value="InterPro"/>
</dbReference>
<dbReference type="InParanoid" id="W4JYL0"/>
<dbReference type="HOGENOM" id="CLU_909302_0_0_1"/>
<dbReference type="Pfam" id="PF00172">
    <property type="entry name" value="Zn_clus"/>
    <property type="match status" value="3"/>
</dbReference>
<dbReference type="RefSeq" id="XP_009548975.1">
    <property type="nucleotide sequence ID" value="XM_009550680.1"/>
</dbReference>
<dbReference type="GO" id="GO:0008270">
    <property type="term" value="F:zinc ion binding"/>
    <property type="evidence" value="ECO:0007669"/>
    <property type="project" value="InterPro"/>
</dbReference>
<keyword evidence="3" id="KW-1185">Reference proteome</keyword>
<dbReference type="OrthoDB" id="2123952at2759"/>
<protein>
    <recommendedName>
        <fullName evidence="1">Zn(2)-C6 fungal-type domain-containing protein</fullName>
    </recommendedName>
</protein>
<sequence>MLPAPLWLPRRATKACTSCRHDKIRCDDLRPCSGCRKKGFVEAQCIDGCEQCRRSRTLCQGGLPCARCNKLRLDCSDDPKLGLTMMAEPAAKAPCDRAKTACLACRRDNKKCEDQRPCARCVARSEPCVHVSRGPKMVKVRCQSCREINKRCEDARPCHFCSDTGKECFDLPRKGKGHGTRVKAISADFCWYVGDVADRSDMLVIGGTRSDATETGTPTQCGSAIATLISSAVIQGRVCPAIARTSFVVIDSWNRRRINRAQTGVRTAPPIQMFTDTRYLIFFARRTTATRRHSLLVQPTPLHHRP</sequence>
<reference evidence="2 3" key="1">
    <citation type="journal article" date="2012" name="New Phytol.">
        <title>Insight into trade-off between wood decay and parasitism from the genome of a fungal forest pathogen.</title>
        <authorList>
            <person name="Olson A."/>
            <person name="Aerts A."/>
            <person name="Asiegbu F."/>
            <person name="Belbahri L."/>
            <person name="Bouzid O."/>
            <person name="Broberg A."/>
            <person name="Canback B."/>
            <person name="Coutinho P.M."/>
            <person name="Cullen D."/>
            <person name="Dalman K."/>
            <person name="Deflorio G."/>
            <person name="van Diepen L.T."/>
            <person name="Dunand C."/>
            <person name="Duplessis S."/>
            <person name="Durling M."/>
            <person name="Gonthier P."/>
            <person name="Grimwood J."/>
            <person name="Fossdal C.G."/>
            <person name="Hansson D."/>
            <person name="Henrissat B."/>
            <person name="Hietala A."/>
            <person name="Himmelstrand K."/>
            <person name="Hoffmeister D."/>
            <person name="Hogberg N."/>
            <person name="James T.Y."/>
            <person name="Karlsson M."/>
            <person name="Kohler A."/>
            <person name="Kues U."/>
            <person name="Lee Y.H."/>
            <person name="Lin Y.C."/>
            <person name="Lind M."/>
            <person name="Lindquist E."/>
            <person name="Lombard V."/>
            <person name="Lucas S."/>
            <person name="Lunden K."/>
            <person name="Morin E."/>
            <person name="Murat C."/>
            <person name="Park J."/>
            <person name="Raffaello T."/>
            <person name="Rouze P."/>
            <person name="Salamov A."/>
            <person name="Schmutz J."/>
            <person name="Solheim H."/>
            <person name="Stahlberg J."/>
            <person name="Velez H."/>
            <person name="de Vries R.P."/>
            <person name="Wiebenga A."/>
            <person name="Woodward S."/>
            <person name="Yakovlev I."/>
            <person name="Garbelotto M."/>
            <person name="Martin F."/>
            <person name="Grigoriev I.V."/>
            <person name="Stenlid J."/>
        </authorList>
    </citation>
    <scope>NUCLEOTIDE SEQUENCE [LARGE SCALE GENOMIC DNA]</scope>
    <source>
        <strain evidence="2 3">TC 32-1</strain>
    </source>
</reference>
<dbReference type="AlphaFoldDB" id="W4JYL0"/>
<dbReference type="Proteomes" id="UP000030671">
    <property type="component" value="Unassembled WGS sequence"/>
</dbReference>
<dbReference type="CDD" id="cd00067">
    <property type="entry name" value="GAL4"/>
    <property type="match status" value="2"/>
</dbReference>
<name>W4JYL0_HETIT</name>
<evidence type="ECO:0000259" key="1">
    <source>
        <dbReference type="PROSITE" id="PS50048"/>
    </source>
</evidence>
<dbReference type="SMART" id="SM00066">
    <property type="entry name" value="GAL4"/>
    <property type="match status" value="4"/>
</dbReference>